<feature type="transmembrane region" description="Helical" evidence="1">
    <location>
        <begin position="128"/>
        <end position="149"/>
    </location>
</feature>
<evidence type="ECO:0000313" key="4">
    <source>
        <dbReference type="Proteomes" id="UP001343257"/>
    </source>
</evidence>
<evidence type="ECO:0000259" key="2">
    <source>
        <dbReference type="Pfam" id="PF02517"/>
    </source>
</evidence>
<keyword evidence="1" id="KW-0812">Transmembrane</keyword>
<gene>
    <name evidence="3" type="ORF">P9847_20935</name>
</gene>
<organism evidence="3 4">
    <name type="scientific">Paenibacillus chibensis</name>
    <dbReference type="NCBI Taxonomy" id="59846"/>
    <lineage>
        <taxon>Bacteria</taxon>
        <taxon>Bacillati</taxon>
        <taxon>Bacillota</taxon>
        <taxon>Bacilli</taxon>
        <taxon>Bacillales</taxon>
        <taxon>Paenibacillaceae</taxon>
        <taxon>Paenibacillus</taxon>
    </lineage>
</organism>
<keyword evidence="1" id="KW-1133">Transmembrane helix</keyword>
<keyword evidence="4" id="KW-1185">Reference proteome</keyword>
<dbReference type="PANTHER" id="PTHR35797:SF1">
    <property type="entry name" value="PROTEASE"/>
    <property type="match status" value="1"/>
</dbReference>
<dbReference type="InterPro" id="IPR003675">
    <property type="entry name" value="Rce1/LyrA-like_dom"/>
</dbReference>
<feature type="transmembrane region" description="Helical" evidence="1">
    <location>
        <begin position="199"/>
        <end position="219"/>
    </location>
</feature>
<dbReference type="Proteomes" id="UP001343257">
    <property type="component" value="Unassembled WGS sequence"/>
</dbReference>
<feature type="transmembrane region" description="Helical" evidence="1">
    <location>
        <begin position="226"/>
        <end position="243"/>
    </location>
</feature>
<dbReference type="PANTHER" id="PTHR35797">
    <property type="entry name" value="PROTEASE-RELATED"/>
    <property type="match status" value="1"/>
</dbReference>
<evidence type="ECO:0000256" key="1">
    <source>
        <dbReference type="SAM" id="Phobius"/>
    </source>
</evidence>
<evidence type="ECO:0000313" key="3">
    <source>
        <dbReference type="EMBL" id="MED5019763.1"/>
    </source>
</evidence>
<accession>A0ABU6PXY8</accession>
<keyword evidence="1" id="KW-0472">Membrane</keyword>
<sequence length="299" mass="33029">MKINRSGSPVASTRGERERIHSARRGLIVYFAMLVPLSTLCYVMIPKSSLFILLLMWAPGLSSIAARLLLREGIRDISLRVKGKQLLKSLPWILLFPSAIGLVAYGIAWMTGLVQFAAPDTFIKAPPAVLFLGFWLVQTVGGTAVGVISSSGEELGWRGYMLTRLIDARVPYPLLTSGIIWGLWHLPVMMEGLYYSGPYPVLSIALFMVSVTSFGIIIGRLRLATGSIWPAILLHACWNAVIQDVFDSFSKGKNVLLWTGESGIFVALALLASAWVISRRTISIQRLSRRWISLRPPKC</sequence>
<dbReference type="EMBL" id="JARTLD010000055">
    <property type="protein sequence ID" value="MED5019763.1"/>
    <property type="molecule type" value="Genomic_DNA"/>
</dbReference>
<dbReference type="RefSeq" id="WP_328280911.1">
    <property type="nucleotide sequence ID" value="NZ_JARTLD010000055.1"/>
</dbReference>
<comment type="caution">
    <text evidence="3">The sequence shown here is derived from an EMBL/GenBank/DDBJ whole genome shotgun (WGS) entry which is preliminary data.</text>
</comment>
<dbReference type="Pfam" id="PF02517">
    <property type="entry name" value="Rce1-like"/>
    <property type="match status" value="1"/>
</dbReference>
<name>A0ABU6PXY8_9BACL</name>
<dbReference type="InterPro" id="IPR042150">
    <property type="entry name" value="MmRce1-like"/>
</dbReference>
<proteinExistence type="predicted"/>
<feature type="domain" description="CAAX prenyl protease 2/Lysostaphin resistance protein A-like" evidence="2">
    <location>
        <begin position="142"/>
        <end position="241"/>
    </location>
</feature>
<feature type="transmembrane region" description="Helical" evidence="1">
    <location>
        <begin position="27"/>
        <end position="45"/>
    </location>
</feature>
<feature type="transmembrane region" description="Helical" evidence="1">
    <location>
        <begin position="170"/>
        <end position="187"/>
    </location>
</feature>
<protein>
    <submittedName>
        <fullName evidence="3">Type II CAAX endopeptidase family protein</fullName>
    </submittedName>
</protein>
<feature type="transmembrane region" description="Helical" evidence="1">
    <location>
        <begin position="51"/>
        <end position="70"/>
    </location>
</feature>
<reference evidence="3 4" key="1">
    <citation type="submission" date="2023-03" db="EMBL/GenBank/DDBJ databases">
        <title>Bacillus Genome Sequencing.</title>
        <authorList>
            <person name="Dunlap C."/>
        </authorList>
    </citation>
    <scope>NUCLEOTIDE SEQUENCE [LARGE SCALE GENOMIC DNA]</scope>
    <source>
        <strain evidence="3 4">NRS-52</strain>
    </source>
</reference>
<feature type="transmembrane region" description="Helical" evidence="1">
    <location>
        <begin position="255"/>
        <end position="277"/>
    </location>
</feature>
<feature type="transmembrane region" description="Helical" evidence="1">
    <location>
        <begin position="90"/>
        <end position="108"/>
    </location>
</feature>